<dbReference type="InterPro" id="IPR000742">
    <property type="entry name" value="EGF"/>
</dbReference>
<reference evidence="6 7" key="1">
    <citation type="journal article" date="2018" name="Gigascience">
        <title>Genomes of trombidid mites reveal novel predicted allergens and laterally-transferred genes associated with secondary metabolism.</title>
        <authorList>
            <person name="Dong X."/>
            <person name="Chaisiri K."/>
            <person name="Xia D."/>
            <person name="Armstrong S.D."/>
            <person name="Fang Y."/>
            <person name="Donnelly M.J."/>
            <person name="Kadowaki T."/>
            <person name="McGarry J.W."/>
            <person name="Darby A.C."/>
            <person name="Makepeace B.L."/>
        </authorList>
    </citation>
    <scope>NUCLEOTIDE SEQUENCE [LARGE SCALE GENOMIC DNA]</scope>
    <source>
        <strain evidence="6">UoL-UT</strain>
    </source>
</reference>
<organism evidence="6 7">
    <name type="scientific">Leptotrombidium deliense</name>
    <dbReference type="NCBI Taxonomy" id="299467"/>
    <lineage>
        <taxon>Eukaryota</taxon>
        <taxon>Metazoa</taxon>
        <taxon>Ecdysozoa</taxon>
        <taxon>Arthropoda</taxon>
        <taxon>Chelicerata</taxon>
        <taxon>Arachnida</taxon>
        <taxon>Acari</taxon>
        <taxon>Acariformes</taxon>
        <taxon>Trombidiformes</taxon>
        <taxon>Prostigmata</taxon>
        <taxon>Anystina</taxon>
        <taxon>Parasitengona</taxon>
        <taxon>Trombiculoidea</taxon>
        <taxon>Trombiculidae</taxon>
        <taxon>Leptotrombidium</taxon>
    </lineage>
</organism>
<feature type="domain" description="Laminin G" evidence="4">
    <location>
        <begin position="835"/>
        <end position="999"/>
    </location>
</feature>
<feature type="domain" description="Laminin G" evidence="4">
    <location>
        <begin position="202"/>
        <end position="390"/>
    </location>
</feature>
<proteinExistence type="predicted"/>
<dbReference type="CDD" id="cd00054">
    <property type="entry name" value="EGF_CA"/>
    <property type="match status" value="1"/>
</dbReference>
<dbReference type="Proteomes" id="UP000288716">
    <property type="component" value="Unassembled WGS sequence"/>
</dbReference>
<feature type="domain" description="Laminin G" evidence="4">
    <location>
        <begin position="396"/>
        <end position="572"/>
    </location>
</feature>
<dbReference type="EMBL" id="NCKV01000653">
    <property type="protein sequence ID" value="RWS30076.1"/>
    <property type="molecule type" value="Genomic_DNA"/>
</dbReference>
<evidence type="ECO:0000313" key="7">
    <source>
        <dbReference type="Proteomes" id="UP000288716"/>
    </source>
</evidence>
<feature type="domain" description="Laminin G" evidence="4">
    <location>
        <begin position="1"/>
        <end position="160"/>
    </location>
</feature>
<dbReference type="InterPro" id="IPR001791">
    <property type="entry name" value="Laminin_G"/>
</dbReference>
<comment type="caution">
    <text evidence="6">The sequence shown here is derived from an EMBL/GenBank/DDBJ whole genome shotgun (WGS) entry which is preliminary data.</text>
</comment>
<evidence type="ECO:0000259" key="5">
    <source>
        <dbReference type="PROSITE" id="PS50026"/>
    </source>
</evidence>
<feature type="domain" description="EGF-like" evidence="5">
    <location>
        <begin position="1000"/>
        <end position="1037"/>
    </location>
</feature>
<protein>
    <submittedName>
        <fullName evidence="6">Contactin-associated protein-like 5</fullName>
    </submittedName>
</protein>
<gene>
    <name evidence="6" type="ORF">B4U80_05511</name>
</gene>
<dbReference type="SMART" id="SM00282">
    <property type="entry name" value="LamG"/>
    <property type="match status" value="4"/>
</dbReference>
<evidence type="ECO:0000256" key="2">
    <source>
        <dbReference type="PROSITE-ProRule" id="PRU00076"/>
    </source>
</evidence>
<dbReference type="Gene3D" id="2.60.120.1000">
    <property type="match status" value="1"/>
</dbReference>
<evidence type="ECO:0000256" key="3">
    <source>
        <dbReference type="PROSITE-ProRule" id="PRU00122"/>
    </source>
</evidence>
<accession>A0A443SRA8</accession>
<dbReference type="SMART" id="SM00181">
    <property type="entry name" value="EGF"/>
    <property type="match status" value="3"/>
</dbReference>
<dbReference type="InterPro" id="IPR013320">
    <property type="entry name" value="ConA-like_dom_sf"/>
</dbReference>
<dbReference type="STRING" id="299467.A0A443SRA8"/>
<feature type="domain" description="EGF-like" evidence="5">
    <location>
        <begin position="574"/>
        <end position="613"/>
    </location>
</feature>
<dbReference type="Gene3D" id="2.60.120.200">
    <property type="match status" value="4"/>
</dbReference>
<dbReference type="PANTHER" id="PTHR15036:SF49">
    <property type="entry name" value="AXOTACTIN"/>
    <property type="match status" value="1"/>
</dbReference>
<comment type="caution">
    <text evidence="2">Lacks conserved residue(s) required for the propagation of feature annotation.</text>
</comment>
<keyword evidence="7" id="KW-1185">Reference proteome</keyword>
<evidence type="ECO:0000313" key="6">
    <source>
        <dbReference type="EMBL" id="RWS30076.1"/>
    </source>
</evidence>
<dbReference type="Pfam" id="PF00008">
    <property type="entry name" value="EGF"/>
    <property type="match status" value="1"/>
</dbReference>
<feature type="disulfide bond" evidence="3">
    <location>
        <begin position="133"/>
        <end position="160"/>
    </location>
</feature>
<dbReference type="PANTHER" id="PTHR15036">
    <property type="entry name" value="PIKACHURIN-LIKE PROTEIN"/>
    <property type="match status" value="1"/>
</dbReference>
<keyword evidence="1 3" id="KW-1015">Disulfide bond</keyword>
<dbReference type="CDD" id="cd00110">
    <property type="entry name" value="LamG"/>
    <property type="match status" value="3"/>
</dbReference>
<dbReference type="SUPFAM" id="SSF49899">
    <property type="entry name" value="Concanavalin A-like lectins/glucanases"/>
    <property type="match status" value="4"/>
</dbReference>
<dbReference type="SUPFAM" id="SSF57196">
    <property type="entry name" value="EGF/Laminin"/>
    <property type="match status" value="1"/>
</dbReference>
<dbReference type="GO" id="GO:0016020">
    <property type="term" value="C:membrane"/>
    <property type="evidence" value="ECO:0007669"/>
    <property type="project" value="UniProtKB-SubCell"/>
</dbReference>
<dbReference type="Pfam" id="PF02210">
    <property type="entry name" value="Laminin_G_2"/>
    <property type="match status" value="4"/>
</dbReference>
<dbReference type="PROSITE" id="PS50026">
    <property type="entry name" value="EGF_3"/>
    <property type="match status" value="2"/>
</dbReference>
<dbReference type="VEuPathDB" id="VectorBase:LDEU001969"/>
<evidence type="ECO:0000259" key="4">
    <source>
        <dbReference type="PROSITE" id="PS50025"/>
    </source>
</evidence>
<dbReference type="PROSITE" id="PS50025">
    <property type="entry name" value="LAM_G_DOMAIN"/>
    <property type="match status" value="4"/>
</dbReference>
<dbReference type="Gene3D" id="2.10.25.10">
    <property type="entry name" value="Laminin"/>
    <property type="match status" value="2"/>
</dbReference>
<sequence>TKEANCLIMYHTLASAPTGFPVYEFYMELEEGRMKVLHEFGGGVTGEELFYVGRNLNQDEWHKVVLKIDPTIGWLKLVIDGRFELTAQLQSLIDKPMYWNQSNDCPAVLYFGGTDPSFRIAHKQYRSKRFVGCISNISSTVENKTQFAEIKKYSGLEADCVNQCYEKNLCRNNVPCINYYTHSTCDCFGTNFEGPYCSLRSERSQTFRGYSYIAYKAYDWQNRVQSPFNRISLHFKTKFRNSVLFYAYGIYPKKNYVSLLLLNGSVVFDIDFGKQRLNATLGNNRLADNRWHNVTVIHENSNIFFVVDGRGINLNAKNQSLTLHIDPYVYIAGYPNASFARLRESKLDRFHKFIGCLKSVYFNRNNILYDLQVGNSAASYYSILKPEFSCKSVDTIPISFQTSDSHIIINRIRLNYLMLSFEFKTNQTEAVLSSGTIMLNNSTSHWILHLESKRPKFSVVAKNKTVIWSIEANVESVSDQWHQIGVYLKATGTVTLMFHHKNQVSKAFVHHVSKIGPILIGSLNMSVFDSTQFGNGIVGCIQDVWLNNQFVDVRDILSDEKSKFGRFSIDNCMLVNPCNNPSQCEHGGKCIRKSNAETECDCTNTGYTGVTCHFCKYNFLFEKIIKKYFKTALYKRTCEELYLSGYRESGTYMIDIDRNGPLPPSRVDCKMSDKIIETIVKNNLPLEMYVRKMGMENYFVDISYRDFTPQMLVALINQSDRCEQTVTYHCKKVLLGMSQYTKLVAARSGRTVNSLGSEINGRCTCSIGKNCVDVDKYCNCDSEKGTWEVDSGTFTNPDDIGITRVYITQPNMTSDSEGRLSVGPVKCVDSYTQKYVITFKTKESYLKVPAWKKGDLAFSFRTSASEAIILYQSALLPHHGYFKIILTNAYIINFEYTVNGNERTTKLVSRRKLNSGEWQQVWIEYDTHHMRFTVNLDSLMVDLEYDEEFGVFEGPLTVSLSDKVKHGFIGCLKGLVIADKILDLTRHYSRKSLEVIRGCNPSCESQPCQNGGRCIENWGSYTCQCLNPIAHKGVNCEINHNLDTITFRPSNASVGITFAENDPFVHKMLTKDIL</sequence>
<dbReference type="InterPro" id="IPR050372">
    <property type="entry name" value="Neurexin-related_CASP"/>
</dbReference>
<feature type="non-terminal residue" evidence="6">
    <location>
        <position position="1"/>
    </location>
</feature>
<feature type="non-terminal residue" evidence="6">
    <location>
        <position position="1074"/>
    </location>
</feature>
<dbReference type="AlphaFoldDB" id="A0A443SRA8"/>
<keyword evidence="2" id="KW-0245">EGF-like domain</keyword>
<name>A0A443SRA8_9ACAR</name>
<dbReference type="OrthoDB" id="6490079at2759"/>
<evidence type="ECO:0000256" key="1">
    <source>
        <dbReference type="ARBA" id="ARBA00023157"/>
    </source>
</evidence>